<keyword evidence="1" id="KW-1133">Transmembrane helix</keyword>
<organism evidence="2">
    <name type="scientific">viral metagenome</name>
    <dbReference type="NCBI Taxonomy" id="1070528"/>
    <lineage>
        <taxon>unclassified sequences</taxon>
        <taxon>metagenomes</taxon>
        <taxon>organismal metagenomes</taxon>
    </lineage>
</organism>
<accession>A0A6C0AFD4</accession>
<protein>
    <submittedName>
        <fullName evidence="2">Uncharacterized protein</fullName>
    </submittedName>
</protein>
<sequence>MSICITENGFYCELEYFIKYFKLKKCDKIFLIIFLTSKVIDKIMFISIFTLIILMIPINIFIEIYRPIPYRLNQKNTDYSRDMVSFTIKRYIFNAV</sequence>
<reference evidence="2" key="1">
    <citation type="journal article" date="2020" name="Nature">
        <title>Giant virus diversity and host interactions through global metagenomics.</title>
        <authorList>
            <person name="Schulz F."/>
            <person name="Roux S."/>
            <person name="Paez-Espino D."/>
            <person name="Jungbluth S."/>
            <person name="Walsh D.A."/>
            <person name="Denef V.J."/>
            <person name="McMahon K.D."/>
            <person name="Konstantinidis K.T."/>
            <person name="Eloe-Fadrosh E.A."/>
            <person name="Kyrpides N.C."/>
            <person name="Woyke T."/>
        </authorList>
    </citation>
    <scope>NUCLEOTIDE SEQUENCE</scope>
    <source>
        <strain evidence="2">GVMAG-S-1021933-23</strain>
    </source>
</reference>
<dbReference type="AlphaFoldDB" id="A0A6C0AFD4"/>
<keyword evidence="1" id="KW-0812">Transmembrane</keyword>
<keyword evidence="1" id="KW-0472">Membrane</keyword>
<proteinExistence type="predicted"/>
<feature type="transmembrane region" description="Helical" evidence="1">
    <location>
        <begin position="43"/>
        <end position="65"/>
    </location>
</feature>
<evidence type="ECO:0000256" key="1">
    <source>
        <dbReference type="SAM" id="Phobius"/>
    </source>
</evidence>
<dbReference type="EMBL" id="MN740594">
    <property type="protein sequence ID" value="QHS78051.1"/>
    <property type="molecule type" value="Genomic_DNA"/>
</dbReference>
<name>A0A6C0AFD4_9ZZZZ</name>
<evidence type="ECO:0000313" key="2">
    <source>
        <dbReference type="EMBL" id="QHS78051.1"/>
    </source>
</evidence>